<feature type="compositionally biased region" description="Basic residues" evidence="1">
    <location>
        <begin position="1"/>
        <end position="12"/>
    </location>
</feature>
<feature type="compositionally biased region" description="Polar residues" evidence="1">
    <location>
        <begin position="117"/>
        <end position="145"/>
    </location>
</feature>
<keyword evidence="3" id="KW-1185">Reference proteome</keyword>
<evidence type="ECO:0000313" key="2">
    <source>
        <dbReference type="EMBL" id="EMD33424.1"/>
    </source>
</evidence>
<evidence type="ECO:0000256" key="1">
    <source>
        <dbReference type="SAM" id="MobiDB-lite"/>
    </source>
</evidence>
<organism evidence="2 3">
    <name type="scientific">Ceriporiopsis subvermispora (strain B)</name>
    <name type="common">White-rot fungus</name>
    <name type="synonym">Gelatoporia subvermispora</name>
    <dbReference type="NCBI Taxonomy" id="914234"/>
    <lineage>
        <taxon>Eukaryota</taxon>
        <taxon>Fungi</taxon>
        <taxon>Dikarya</taxon>
        <taxon>Basidiomycota</taxon>
        <taxon>Agaricomycotina</taxon>
        <taxon>Agaricomycetes</taxon>
        <taxon>Polyporales</taxon>
        <taxon>Gelatoporiaceae</taxon>
        <taxon>Gelatoporia</taxon>
    </lineage>
</organism>
<accession>M2PCL4</accession>
<feature type="region of interest" description="Disordered" evidence="1">
    <location>
        <begin position="304"/>
        <end position="351"/>
    </location>
</feature>
<reference evidence="2 3" key="1">
    <citation type="journal article" date="2012" name="Proc. Natl. Acad. Sci. U.S.A.">
        <title>Comparative genomics of Ceriporiopsis subvermispora and Phanerochaete chrysosporium provide insight into selective ligninolysis.</title>
        <authorList>
            <person name="Fernandez-Fueyo E."/>
            <person name="Ruiz-Duenas F.J."/>
            <person name="Ferreira P."/>
            <person name="Floudas D."/>
            <person name="Hibbett D.S."/>
            <person name="Canessa P."/>
            <person name="Larrondo L.F."/>
            <person name="James T.Y."/>
            <person name="Seelenfreund D."/>
            <person name="Lobos S."/>
            <person name="Polanco R."/>
            <person name="Tello M."/>
            <person name="Honda Y."/>
            <person name="Watanabe T."/>
            <person name="Watanabe T."/>
            <person name="Ryu J.S."/>
            <person name="Kubicek C.P."/>
            <person name="Schmoll M."/>
            <person name="Gaskell J."/>
            <person name="Hammel K.E."/>
            <person name="St John F.J."/>
            <person name="Vanden Wymelenberg A."/>
            <person name="Sabat G."/>
            <person name="Splinter BonDurant S."/>
            <person name="Syed K."/>
            <person name="Yadav J.S."/>
            <person name="Doddapaneni H."/>
            <person name="Subramanian V."/>
            <person name="Lavin J.L."/>
            <person name="Oguiza J.A."/>
            <person name="Perez G."/>
            <person name="Pisabarro A.G."/>
            <person name="Ramirez L."/>
            <person name="Santoyo F."/>
            <person name="Master E."/>
            <person name="Coutinho P.M."/>
            <person name="Henrissat B."/>
            <person name="Lombard V."/>
            <person name="Magnuson J.K."/>
            <person name="Kuees U."/>
            <person name="Hori C."/>
            <person name="Igarashi K."/>
            <person name="Samejima M."/>
            <person name="Held B.W."/>
            <person name="Barry K.W."/>
            <person name="LaButti K.M."/>
            <person name="Lapidus A."/>
            <person name="Lindquist E.A."/>
            <person name="Lucas S.M."/>
            <person name="Riley R."/>
            <person name="Salamov A.A."/>
            <person name="Hoffmeister D."/>
            <person name="Schwenk D."/>
            <person name="Hadar Y."/>
            <person name="Yarden O."/>
            <person name="de Vries R.P."/>
            <person name="Wiebenga A."/>
            <person name="Stenlid J."/>
            <person name="Eastwood D."/>
            <person name="Grigoriev I.V."/>
            <person name="Berka R.M."/>
            <person name="Blanchette R.A."/>
            <person name="Kersten P."/>
            <person name="Martinez A.T."/>
            <person name="Vicuna R."/>
            <person name="Cullen D."/>
        </authorList>
    </citation>
    <scope>NUCLEOTIDE SEQUENCE [LARGE SCALE GENOMIC DNA]</scope>
    <source>
        <strain evidence="2 3">B</strain>
    </source>
</reference>
<sequence>MTMPPKYRKRPAQPRLSDRNRRRTTAPAQESGAHRTAALPELPSPASPLPLRVPSDSEAPSSHMSAAVVNEALNTESRTIELKMPTPLRFPFPVRVVADYSSQLPGGERQRDVPSGRTESSVPVTEITSTQQRVTPSPWASSAKTPSEARPSSEAASSTVVGASAIPWRRPLSTSELFDPPSASSMQQAPPPTRIPPHAQSASRQAPPHVQNAPRPILDHLEVARACTPNAQPSVSVTHTPSMQHPSGAAHQIIRMESAIQELTGRVERLQAWLHTQWRNPGLPAVNTHPPTMERAGTPLTAFPPSRSQHSRAMGSFQQHQQQAQQTAPLRPHTSGSLNGLPGQLTPVPPAGFAYTVSREADLRDRQAALTRRKPLPSLTTTVPFADLHQASTNGRPPSLSSDLDGCRRPQQLRAPQPRHEVNPPAVIYPAAPAAPRAQGRAAMTHIGTNVRIPSLHPSVQNRGGGQSAHAWGSEHNVQAPVPGISAHPVPRAPGTVAGPSRAAVQQGRITPAAVRTPHNSGAVEGASRTRTFSSSSYARRASCPLVMISRQTVLPPVMCRSHALSIAIMLATRAWLRQPNPVPWTW</sequence>
<dbReference type="Proteomes" id="UP000016930">
    <property type="component" value="Unassembled WGS sequence"/>
</dbReference>
<feature type="compositionally biased region" description="Low complexity" evidence="1">
    <location>
        <begin position="146"/>
        <end position="158"/>
    </location>
</feature>
<gene>
    <name evidence="2" type="ORF">CERSUDRAFT_118027</name>
</gene>
<name>M2PCL4_CERS8</name>
<dbReference type="EMBL" id="KB445806">
    <property type="protein sequence ID" value="EMD33424.1"/>
    <property type="molecule type" value="Genomic_DNA"/>
</dbReference>
<dbReference type="HOGENOM" id="CLU_464593_0_0_1"/>
<proteinExistence type="predicted"/>
<evidence type="ECO:0000313" key="3">
    <source>
        <dbReference type="Proteomes" id="UP000016930"/>
    </source>
</evidence>
<feature type="region of interest" description="Disordered" evidence="1">
    <location>
        <begin position="1"/>
        <end position="70"/>
    </location>
</feature>
<feature type="region of interest" description="Disordered" evidence="1">
    <location>
        <begin position="173"/>
        <end position="213"/>
    </location>
</feature>
<protein>
    <submittedName>
        <fullName evidence="2">Uncharacterized protein</fullName>
    </submittedName>
</protein>
<feature type="region of interest" description="Disordered" evidence="1">
    <location>
        <begin position="103"/>
        <end position="160"/>
    </location>
</feature>
<dbReference type="AlphaFoldDB" id="M2PCL4"/>